<dbReference type="EMBL" id="MU117983">
    <property type="protein sequence ID" value="KAF9650595.1"/>
    <property type="molecule type" value="Genomic_DNA"/>
</dbReference>
<comment type="caution">
    <text evidence="1">The sequence shown here is derived from an EMBL/GenBank/DDBJ whole genome shotgun (WGS) entry which is preliminary data.</text>
</comment>
<protein>
    <submittedName>
        <fullName evidence="1">Mitochondrial carrier</fullName>
    </submittedName>
</protein>
<gene>
    <name evidence="1" type="ORF">BDM02DRAFT_3092802</name>
</gene>
<accession>A0ACB6ZMF9</accession>
<dbReference type="Proteomes" id="UP000886501">
    <property type="component" value="Unassembled WGS sequence"/>
</dbReference>
<reference evidence="1" key="2">
    <citation type="journal article" date="2020" name="Nat. Commun.">
        <title>Large-scale genome sequencing of mycorrhizal fungi provides insights into the early evolution of symbiotic traits.</title>
        <authorList>
            <person name="Miyauchi S."/>
            <person name="Kiss E."/>
            <person name="Kuo A."/>
            <person name="Drula E."/>
            <person name="Kohler A."/>
            <person name="Sanchez-Garcia M."/>
            <person name="Morin E."/>
            <person name="Andreopoulos B."/>
            <person name="Barry K.W."/>
            <person name="Bonito G."/>
            <person name="Buee M."/>
            <person name="Carver A."/>
            <person name="Chen C."/>
            <person name="Cichocki N."/>
            <person name="Clum A."/>
            <person name="Culley D."/>
            <person name="Crous P.W."/>
            <person name="Fauchery L."/>
            <person name="Girlanda M."/>
            <person name="Hayes R.D."/>
            <person name="Keri Z."/>
            <person name="LaButti K."/>
            <person name="Lipzen A."/>
            <person name="Lombard V."/>
            <person name="Magnuson J."/>
            <person name="Maillard F."/>
            <person name="Murat C."/>
            <person name="Nolan M."/>
            <person name="Ohm R.A."/>
            <person name="Pangilinan J."/>
            <person name="Pereira M.F."/>
            <person name="Perotto S."/>
            <person name="Peter M."/>
            <person name="Pfister S."/>
            <person name="Riley R."/>
            <person name="Sitrit Y."/>
            <person name="Stielow J.B."/>
            <person name="Szollosi G."/>
            <person name="Zifcakova L."/>
            <person name="Stursova M."/>
            <person name="Spatafora J.W."/>
            <person name="Tedersoo L."/>
            <person name="Vaario L.M."/>
            <person name="Yamada A."/>
            <person name="Yan M."/>
            <person name="Wang P."/>
            <person name="Xu J."/>
            <person name="Bruns T."/>
            <person name="Baldrian P."/>
            <person name="Vilgalys R."/>
            <person name="Dunand C."/>
            <person name="Henrissat B."/>
            <person name="Grigoriev I.V."/>
            <person name="Hibbett D."/>
            <person name="Nagy L.G."/>
            <person name="Martin F.M."/>
        </authorList>
    </citation>
    <scope>NUCLEOTIDE SEQUENCE</scope>
    <source>
        <strain evidence="1">P2</strain>
    </source>
</reference>
<organism evidence="1 2">
    <name type="scientific">Thelephora ganbajun</name>
    <name type="common">Ganba fungus</name>
    <dbReference type="NCBI Taxonomy" id="370292"/>
    <lineage>
        <taxon>Eukaryota</taxon>
        <taxon>Fungi</taxon>
        <taxon>Dikarya</taxon>
        <taxon>Basidiomycota</taxon>
        <taxon>Agaricomycotina</taxon>
        <taxon>Agaricomycetes</taxon>
        <taxon>Thelephorales</taxon>
        <taxon>Thelephoraceae</taxon>
        <taxon>Thelephora</taxon>
    </lineage>
</organism>
<reference evidence="1" key="1">
    <citation type="submission" date="2019-10" db="EMBL/GenBank/DDBJ databases">
        <authorList>
            <consortium name="DOE Joint Genome Institute"/>
            <person name="Kuo A."/>
            <person name="Miyauchi S."/>
            <person name="Kiss E."/>
            <person name="Drula E."/>
            <person name="Kohler A."/>
            <person name="Sanchez-Garcia M."/>
            <person name="Andreopoulos B."/>
            <person name="Barry K.W."/>
            <person name="Bonito G."/>
            <person name="Buee M."/>
            <person name="Carver A."/>
            <person name="Chen C."/>
            <person name="Cichocki N."/>
            <person name="Clum A."/>
            <person name="Culley D."/>
            <person name="Crous P.W."/>
            <person name="Fauchery L."/>
            <person name="Girlanda M."/>
            <person name="Hayes R."/>
            <person name="Keri Z."/>
            <person name="Labutti K."/>
            <person name="Lipzen A."/>
            <person name="Lombard V."/>
            <person name="Magnuson J."/>
            <person name="Maillard F."/>
            <person name="Morin E."/>
            <person name="Murat C."/>
            <person name="Nolan M."/>
            <person name="Ohm R."/>
            <person name="Pangilinan J."/>
            <person name="Pereira M."/>
            <person name="Perotto S."/>
            <person name="Peter M."/>
            <person name="Riley R."/>
            <person name="Sitrit Y."/>
            <person name="Stielow B."/>
            <person name="Szollosi G."/>
            <person name="Zifcakova L."/>
            <person name="Stursova M."/>
            <person name="Spatafora J.W."/>
            <person name="Tedersoo L."/>
            <person name="Vaario L.-M."/>
            <person name="Yamada A."/>
            <person name="Yan M."/>
            <person name="Wang P."/>
            <person name="Xu J."/>
            <person name="Bruns T."/>
            <person name="Baldrian P."/>
            <person name="Vilgalys R."/>
            <person name="Henrissat B."/>
            <person name="Grigoriev I.V."/>
            <person name="Hibbett D."/>
            <person name="Nagy L.G."/>
            <person name="Martin F.M."/>
        </authorList>
    </citation>
    <scope>NUCLEOTIDE SEQUENCE</scope>
    <source>
        <strain evidence="1">P2</strain>
    </source>
</reference>
<sequence>MTTTTTTNADTPTSQPTQQAPLVATPPKTQQTTFFSSVLNPQISTYFIAGGVAGAASRTVVSPLERIKIIQQVQPASGGDKQYRGVWRSLVRIWREEGFVGYMRGNGINCLRIVPYSAVQFTTYEQLKKLFTDNGKKTLDTSTRLAAGALAGITSVCTTYPLDLVRSRLSIATASIPVQHTSSSPSLHTTKHAAWTPKDLTVWGMTLKVMREEGGVLALYRGMIPTAMGVAPYVGINFAAYETLRGIITPPDKSTVVRKLICGALAGAISQTLTYPFDVLRRKMQVRGMGTALGPQYNSALHALVVIVRNEGFGGLYRGIWANLLKVAPSIATSFFTYELVKERIFTAL</sequence>
<keyword evidence="2" id="KW-1185">Reference proteome</keyword>
<proteinExistence type="predicted"/>
<evidence type="ECO:0000313" key="2">
    <source>
        <dbReference type="Proteomes" id="UP000886501"/>
    </source>
</evidence>
<evidence type="ECO:0000313" key="1">
    <source>
        <dbReference type="EMBL" id="KAF9650595.1"/>
    </source>
</evidence>
<name>A0ACB6ZMF9_THEGA</name>